<dbReference type="AlphaFoldDB" id="A0A317W812"/>
<sequence>MTRSGGNPVAEWWRRSGELQRNGLTSHDAEAQSGRKRKRVCKRDREREKYGDN</sequence>
<gene>
    <name evidence="2" type="ORF">BO83DRAFT_375635</name>
</gene>
<name>A0A317W812_ASPEC</name>
<dbReference type="GeneID" id="37052468"/>
<dbReference type="RefSeq" id="XP_025391860.1">
    <property type="nucleotide sequence ID" value="XM_025530506.1"/>
</dbReference>
<protein>
    <submittedName>
        <fullName evidence="2">Uncharacterized protein</fullName>
    </submittedName>
</protein>
<dbReference type="VEuPathDB" id="FungiDB:BO83DRAFT_375635"/>
<organism evidence="2 3">
    <name type="scientific">Aspergillus eucalypticola (strain CBS 122712 / IBT 29274)</name>
    <dbReference type="NCBI Taxonomy" id="1448314"/>
    <lineage>
        <taxon>Eukaryota</taxon>
        <taxon>Fungi</taxon>
        <taxon>Dikarya</taxon>
        <taxon>Ascomycota</taxon>
        <taxon>Pezizomycotina</taxon>
        <taxon>Eurotiomycetes</taxon>
        <taxon>Eurotiomycetidae</taxon>
        <taxon>Eurotiales</taxon>
        <taxon>Aspergillaceae</taxon>
        <taxon>Aspergillus</taxon>
        <taxon>Aspergillus subgen. Circumdati</taxon>
    </lineage>
</organism>
<accession>A0A317W812</accession>
<dbReference type="EMBL" id="MSFU01000004">
    <property type="protein sequence ID" value="PWY81437.1"/>
    <property type="molecule type" value="Genomic_DNA"/>
</dbReference>
<evidence type="ECO:0000313" key="2">
    <source>
        <dbReference type="EMBL" id="PWY81437.1"/>
    </source>
</evidence>
<evidence type="ECO:0000313" key="3">
    <source>
        <dbReference type="Proteomes" id="UP000246171"/>
    </source>
</evidence>
<feature type="compositionally biased region" description="Basic and acidic residues" evidence="1">
    <location>
        <begin position="43"/>
        <end position="53"/>
    </location>
</feature>
<reference evidence="2" key="1">
    <citation type="submission" date="2016-12" db="EMBL/GenBank/DDBJ databases">
        <title>The genomes of Aspergillus section Nigri reveals drivers in fungal speciation.</title>
        <authorList>
            <consortium name="DOE Joint Genome Institute"/>
            <person name="Vesth T.C."/>
            <person name="Nybo J."/>
            <person name="Theobald S."/>
            <person name="Brandl J."/>
            <person name="Frisvad J.C."/>
            <person name="Nielsen K.F."/>
            <person name="Lyhne E.K."/>
            <person name="Kogle M.E."/>
            <person name="Kuo A."/>
            <person name="Riley R."/>
            <person name="Clum A."/>
            <person name="Nolan M."/>
            <person name="Lipzen A."/>
            <person name="Salamov A."/>
            <person name="Henrissat B."/>
            <person name="Wiebenga A."/>
            <person name="De vries R.P."/>
            <person name="Grigoriev I.V."/>
            <person name="Mortensen U.H."/>
            <person name="Andersen M.R."/>
            <person name="Baker S.E."/>
        </authorList>
    </citation>
    <scope>NUCLEOTIDE SEQUENCE</scope>
    <source>
        <strain evidence="2">CBS 122712</strain>
    </source>
</reference>
<comment type="caution">
    <text evidence="2">The sequence shown here is derived from an EMBL/GenBank/DDBJ whole genome shotgun (WGS) entry which is preliminary data.</text>
</comment>
<keyword evidence="3" id="KW-1185">Reference proteome</keyword>
<proteinExistence type="predicted"/>
<feature type="region of interest" description="Disordered" evidence="1">
    <location>
        <begin position="23"/>
        <end position="53"/>
    </location>
</feature>
<feature type="non-terminal residue" evidence="2">
    <location>
        <position position="53"/>
    </location>
</feature>
<dbReference type="Proteomes" id="UP000246171">
    <property type="component" value="Unassembled WGS sequence"/>
</dbReference>
<evidence type="ECO:0000256" key="1">
    <source>
        <dbReference type="SAM" id="MobiDB-lite"/>
    </source>
</evidence>